<dbReference type="RefSeq" id="WP_018966513.1">
    <property type="nucleotide sequence ID" value="NZ_KB899210.1"/>
</dbReference>
<protein>
    <recommendedName>
        <fullName evidence="1">PD-(D/E)XK endonuclease-like domain-containing protein</fullName>
    </recommendedName>
</protein>
<evidence type="ECO:0000259" key="1">
    <source>
        <dbReference type="Pfam" id="PF12705"/>
    </source>
</evidence>
<dbReference type="InterPro" id="IPR011604">
    <property type="entry name" value="PDDEXK-like_dom_sf"/>
</dbReference>
<accession>A0A069QLM4</accession>
<dbReference type="HOGENOM" id="CLU_013279_0_0_10"/>
<dbReference type="Pfam" id="PF12705">
    <property type="entry name" value="PDDEXK_1"/>
    <property type="match status" value="1"/>
</dbReference>
<evidence type="ECO:0000313" key="2">
    <source>
        <dbReference type="EMBL" id="KDR53758.1"/>
    </source>
</evidence>
<gene>
    <name evidence="2" type="ORF">HMPREF1991_00125</name>
</gene>
<proteinExistence type="predicted"/>
<dbReference type="Gene3D" id="3.90.320.10">
    <property type="match status" value="1"/>
</dbReference>
<dbReference type="InterPro" id="IPR027417">
    <property type="entry name" value="P-loop_NTPase"/>
</dbReference>
<dbReference type="InterPro" id="IPR038726">
    <property type="entry name" value="PDDEXK_AddAB-type"/>
</dbReference>
<dbReference type="SUPFAM" id="SSF52540">
    <property type="entry name" value="P-loop containing nucleoside triphosphate hydrolases"/>
    <property type="match status" value="1"/>
</dbReference>
<name>A0A069QLM4_HOYLO</name>
<comment type="caution">
    <text evidence="2">The sequence shown here is derived from an EMBL/GenBank/DDBJ whole genome shotgun (WGS) entry which is preliminary data.</text>
</comment>
<organism evidence="2 3">
    <name type="scientific">Hoylesella loescheii DSM 19665 = JCM 12249 = ATCC 15930</name>
    <dbReference type="NCBI Taxonomy" id="1122985"/>
    <lineage>
        <taxon>Bacteria</taxon>
        <taxon>Pseudomonadati</taxon>
        <taxon>Bacteroidota</taxon>
        <taxon>Bacteroidia</taxon>
        <taxon>Bacteroidales</taxon>
        <taxon>Prevotellaceae</taxon>
        <taxon>Hoylesella</taxon>
    </lineage>
</organism>
<sequence>MRKTFLEYVAEDLLKKFGTDLSRVTLVFPNKRASLFLNEHLARMADGPLWSPVYTTISQLFRDRSERIVADDIKLVCDLYRIYVQCTGSTETLDHFYGWGMLMLSDFDDIDKNLADATDVFRNLSNIHELDDISYLTDEQREVLKRFFSNFSDDYNTELKKRFLQLWQNFGDIYNRYNVHLQEEGLAYEGALYREVVCNENVSFDAETYVFVGFNMLQKVEQRLFARLEKAGKAKFYWDFDRYYMEGVNNEAGHYIRQYLEAFPNELFNRDEEIYDNFRQEKKLQFVSASTETIQARFVGHWLHNDAFVQAGRKTAVVLCDENLLQTVVHSLPPQVESVNITTGFPLAQSPVFSFVNALIALQTAGYTKNSGRYRLQYVRPVLRHPYSLFLSENCSKLLSTLEKHHTYYPLRQDLTTDEGLTLLFADLEEGVADMQAYHARLLEWMLQLLRCVGTSTQETNDHLMKEAIYRMYTLFNRLHELIISGDLSVDLITLLRLITQLVQSTSIPFHGEPAVGLQVMGVLETRNLDFDNILLLSCNEGNMPKGVNDASFIPYSIRKAHGLTTVDHKVAIYSYYFHRLLQRAKNVTILYNNSTEDGHTGEMSRFMLQMLVESGHQIERLSLQAGQTPNVLQPHAVRKTQSIMEEMLKLEKLSPTAINRYLRCQLLFFYNIVAGLKESDDETDDIDNRTFGNIFHKSSQLIYEQLMDANSTVTDRAIKDFLADKSALQRVVDRAFNEELFKVSNTNQRPEYNGLQLINRGVIISYLKKLLQMDLALTPFRILAMEKQVYNDVLFHVDGKQHPLKIGGYVDRLDEVDEGMGKVIRVVDYKTGRKPQTGVAAFEDIFSGEKVTKNHADYFFQTFLYAAIVRDSAFWNAQKLPVSPALLFIQQASAEENDPVLRLGKERVDDVATYRDEFWAGLQSLLEEIFDKDRPFEPTEDRERCTRCPYRQVCYQ</sequence>
<dbReference type="PATRIC" id="fig|1122985.7.peg.133"/>
<dbReference type="EMBL" id="JNGW01000012">
    <property type="protein sequence ID" value="KDR53758.1"/>
    <property type="molecule type" value="Genomic_DNA"/>
</dbReference>
<dbReference type="eggNOG" id="COG3893">
    <property type="taxonomic scope" value="Bacteria"/>
</dbReference>
<evidence type="ECO:0000313" key="3">
    <source>
        <dbReference type="Proteomes" id="UP000027442"/>
    </source>
</evidence>
<dbReference type="AlphaFoldDB" id="A0A069QLM4"/>
<keyword evidence="3" id="KW-1185">Reference proteome</keyword>
<feature type="domain" description="PD-(D/E)XK endonuclease-like" evidence="1">
    <location>
        <begin position="654"/>
        <end position="955"/>
    </location>
</feature>
<dbReference type="eggNOG" id="COG2887">
    <property type="taxonomic scope" value="Bacteria"/>
</dbReference>
<reference evidence="2 3" key="1">
    <citation type="submission" date="2013-08" db="EMBL/GenBank/DDBJ databases">
        <authorList>
            <person name="Weinstock G."/>
            <person name="Sodergren E."/>
            <person name="Wylie T."/>
            <person name="Fulton L."/>
            <person name="Fulton R."/>
            <person name="Fronick C."/>
            <person name="O'Laughlin M."/>
            <person name="Godfrey J."/>
            <person name="Miner T."/>
            <person name="Herter B."/>
            <person name="Appelbaum E."/>
            <person name="Cordes M."/>
            <person name="Lek S."/>
            <person name="Wollam A."/>
            <person name="Pepin K.H."/>
            <person name="Palsikar V.B."/>
            <person name="Mitreva M."/>
            <person name="Wilson R.K."/>
        </authorList>
    </citation>
    <scope>NUCLEOTIDE SEQUENCE [LARGE SCALE GENOMIC DNA]</scope>
    <source>
        <strain evidence="2 3">ATCC 15930</strain>
    </source>
</reference>
<dbReference type="Proteomes" id="UP000027442">
    <property type="component" value="Unassembled WGS sequence"/>
</dbReference>